<protein>
    <submittedName>
        <fullName evidence="1">Uncharacterized protein</fullName>
    </submittedName>
</protein>
<dbReference type="EMBL" id="CP046123">
    <property type="protein sequence ID" value="QGN30493.1"/>
    <property type="molecule type" value="Genomic_DNA"/>
</dbReference>
<dbReference type="AlphaFoldDB" id="A0ABD6Z6H6"/>
<sequence length="66" mass="8080">MENYLEKRMKTCFCFRFFIFNEEIDQGESTEMIDKRMKKSKNETEIFKGGTRTCKNYQKESQSRFI</sequence>
<evidence type="ECO:0000313" key="2">
    <source>
        <dbReference type="Proteomes" id="UP000422837"/>
    </source>
</evidence>
<gene>
    <name evidence="1" type="ORF">GFU50_13670</name>
</gene>
<accession>A0ABD6Z6H6</accession>
<proteinExistence type="predicted"/>
<evidence type="ECO:0000313" key="1">
    <source>
        <dbReference type="EMBL" id="QGN30493.1"/>
    </source>
</evidence>
<organism evidence="1 2">
    <name type="scientific">Enterococcus casseliflavus</name>
    <name type="common">Enterococcus flavescens</name>
    <dbReference type="NCBI Taxonomy" id="37734"/>
    <lineage>
        <taxon>Bacteria</taxon>
        <taxon>Bacillati</taxon>
        <taxon>Bacillota</taxon>
        <taxon>Bacilli</taxon>
        <taxon>Lactobacillales</taxon>
        <taxon>Enterococcaceae</taxon>
        <taxon>Enterococcus</taxon>
    </lineage>
</organism>
<reference evidence="1 2" key="1">
    <citation type="submission" date="2019-11" db="EMBL/GenBank/DDBJ databases">
        <title>Detection and genome characteristic of a blood enterococcus casselifavus isolate from Zhengzhou,china.</title>
        <authorList>
            <person name="Wen P."/>
        </authorList>
    </citation>
    <scope>NUCLEOTIDE SEQUENCE [LARGE SCALE GENOMIC DNA]</scope>
    <source>
        <strain evidence="1 2">EC291</strain>
    </source>
</reference>
<dbReference type="Proteomes" id="UP000422837">
    <property type="component" value="Chromosome"/>
</dbReference>
<name>A0ABD6Z6H6_ENTCA</name>